<dbReference type="GO" id="GO:0004047">
    <property type="term" value="F:aminomethyltransferase activity"/>
    <property type="evidence" value="ECO:0007669"/>
    <property type="project" value="UniProtKB-EC"/>
</dbReference>
<dbReference type="HAMAP" id="MF_00259">
    <property type="entry name" value="GcvT"/>
    <property type="match status" value="1"/>
</dbReference>
<dbReference type="InterPro" id="IPR013977">
    <property type="entry name" value="GcvT_C"/>
</dbReference>
<dbReference type="PANTHER" id="PTHR43757:SF2">
    <property type="entry name" value="AMINOMETHYLTRANSFERASE, MITOCHONDRIAL"/>
    <property type="match status" value="1"/>
</dbReference>
<comment type="similarity">
    <text evidence="1 7">Belongs to the GcvT family.</text>
</comment>
<dbReference type="NCBIfam" id="NF001567">
    <property type="entry name" value="PRK00389.1"/>
    <property type="match status" value="1"/>
</dbReference>
<dbReference type="RefSeq" id="WP_376979759.1">
    <property type="nucleotide sequence ID" value="NZ_JBHSDQ010000014.1"/>
</dbReference>
<evidence type="ECO:0000256" key="5">
    <source>
        <dbReference type="ARBA" id="ARBA00031395"/>
    </source>
</evidence>
<name>A0ABV8WTL2_9MICC</name>
<dbReference type="Gene3D" id="4.10.1250.10">
    <property type="entry name" value="Aminomethyltransferase fragment"/>
    <property type="match status" value="1"/>
</dbReference>
<evidence type="ECO:0000256" key="6">
    <source>
        <dbReference type="ARBA" id="ARBA00047665"/>
    </source>
</evidence>
<dbReference type="Gene3D" id="3.30.70.1400">
    <property type="entry name" value="Aminomethyltransferase beta-barrel domains"/>
    <property type="match status" value="1"/>
</dbReference>
<proteinExistence type="inferred from homology"/>
<feature type="domain" description="Aminomethyltransferase C-terminal" evidence="9">
    <location>
        <begin position="301"/>
        <end position="379"/>
    </location>
</feature>
<accession>A0ABV8WTL2</accession>
<evidence type="ECO:0000256" key="7">
    <source>
        <dbReference type="HAMAP-Rule" id="MF_00259"/>
    </source>
</evidence>
<comment type="subunit">
    <text evidence="7">The glycine cleavage system is composed of four proteins: P, T, L and H.</text>
</comment>
<dbReference type="Gene3D" id="2.40.30.110">
    <property type="entry name" value="Aminomethyltransferase beta-barrel domains"/>
    <property type="match status" value="1"/>
</dbReference>
<keyword evidence="4 7" id="KW-0808">Transferase</keyword>
<dbReference type="EC" id="2.1.2.10" evidence="2 7"/>
<feature type="domain" description="GCVT N-terminal" evidence="8">
    <location>
        <begin position="8"/>
        <end position="277"/>
    </location>
</feature>
<gene>
    <name evidence="7 10" type="primary">gcvT</name>
    <name evidence="10" type="ORF">ACFO0G_19690</name>
</gene>
<evidence type="ECO:0000259" key="9">
    <source>
        <dbReference type="Pfam" id="PF08669"/>
    </source>
</evidence>
<dbReference type="InterPro" id="IPR028896">
    <property type="entry name" value="GcvT/YgfZ/DmdA"/>
</dbReference>
<keyword evidence="11" id="KW-1185">Reference proteome</keyword>
<comment type="function">
    <text evidence="7">The glycine cleavage system catalyzes the degradation of glycine.</text>
</comment>
<dbReference type="Pfam" id="PF01571">
    <property type="entry name" value="GCV_T"/>
    <property type="match status" value="1"/>
</dbReference>
<dbReference type="InterPro" id="IPR022903">
    <property type="entry name" value="GcvT_bac"/>
</dbReference>
<evidence type="ECO:0000256" key="1">
    <source>
        <dbReference type="ARBA" id="ARBA00008609"/>
    </source>
</evidence>
<reference evidence="11" key="1">
    <citation type="journal article" date="2019" name="Int. J. Syst. Evol. Microbiol.">
        <title>The Global Catalogue of Microorganisms (GCM) 10K type strain sequencing project: providing services to taxonomists for standard genome sequencing and annotation.</title>
        <authorList>
            <consortium name="The Broad Institute Genomics Platform"/>
            <consortium name="The Broad Institute Genome Sequencing Center for Infectious Disease"/>
            <person name="Wu L."/>
            <person name="Ma J."/>
        </authorList>
    </citation>
    <scope>NUCLEOTIDE SEQUENCE [LARGE SCALE GENOMIC DNA]</scope>
    <source>
        <strain evidence="11">PJ61</strain>
    </source>
</reference>
<evidence type="ECO:0000256" key="3">
    <source>
        <dbReference type="ARBA" id="ARBA00022576"/>
    </source>
</evidence>
<dbReference type="SUPFAM" id="SSF103025">
    <property type="entry name" value="Folate-binding domain"/>
    <property type="match status" value="1"/>
</dbReference>
<dbReference type="SUPFAM" id="SSF101790">
    <property type="entry name" value="Aminomethyltransferase beta-barrel domain"/>
    <property type="match status" value="1"/>
</dbReference>
<dbReference type="Proteomes" id="UP001595778">
    <property type="component" value="Unassembled WGS sequence"/>
</dbReference>
<sequence length="382" mass="40285">MTEKYTALYDEHKKLGASFTDFGGWQMPLKYSSELAEHHAVRKAAGLFDLSHMGEVWVTGRDAGAFLDYALVGRISAMAVGKAKYSLICNEDGGIIDDLITYRRPAAQDGTDVFLVVPNAGNAAVVAAALQERAAGFDVVVDDASARTSLVAVQGPKAQELLLRLVPAAQHPLVTELKYYAAVEVPFLVSGAGKELLLARTGYTGEDGFEIFVDNHDAAALWQALIAIADEAELTPAGLASRDSLRLEAGMPLYGNELSLQGDPFAAGLGPVVALSKEGDFVGKAALAAKKAAGAGSTSGRRLVGLKGQGRRAGRAHYPVLKDGATVGEVTSGQPSPTLGYPIAMAYVDVEHSAPGTALDIDLRGKAEPFEVVDLPFYKRLK</sequence>
<dbReference type="InterPro" id="IPR006223">
    <property type="entry name" value="GcvT"/>
</dbReference>
<dbReference type="Gene3D" id="3.30.1360.120">
    <property type="entry name" value="Probable tRNA modification gtpase trme, domain 1"/>
    <property type="match status" value="1"/>
</dbReference>
<comment type="caution">
    <text evidence="10">The sequence shown here is derived from an EMBL/GenBank/DDBJ whole genome shotgun (WGS) entry which is preliminary data.</text>
</comment>
<organism evidence="10 11">
    <name type="scientific">Arthrobacter sedimenti</name>
    <dbReference type="NCBI Taxonomy" id="2694931"/>
    <lineage>
        <taxon>Bacteria</taxon>
        <taxon>Bacillati</taxon>
        <taxon>Actinomycetota</taxon>
        <taxon>Actinomycetes</taxon>
        <taxon>Micrococcales</taxon>
        <taxon>Micrococcaceae</taxon>
        <taxon>Arthrobacter</taxon>
    </lineage>
</organism>
<dbReference type="PIRSF" id="PIRSF006487">
    <property type="entry name" value="GcvT"/>
    <property type="match status" value="1"/>
</dbReference>
<evidence type="ECO:0000259" key="8">
    <source>
        <dbReference type="Pfam" id="PF01571"/>
    </source>
</evidence>
<dbReference type="Pfam" id="PF08669">
    <property type="entry name" value="GCV_T_C"/>
    <property type="match status" value="1"/>
</dbReference>
<dbReference type="PANTHER" id="PTHR43757">
    <property type="entry name" value="AMINOMETHYLTRANSFERASE"/>
    <property type="match status" value="1"/>
</dbReference>
<dbReference type="InterPro" id="IPR029043">
    <property type="entry name" value="GcvT/YgfZ_C"/>
</dbReference>
<dbReference type="InterPro" id="IPR006222">
    <property type="entry name" value="GCVT_N"/>
</dbReference>
<dbReference type="NCBIfam" id="TIGR00528">
    <property type="entry name" value="gcvT"/>
    <property type="match status" value="1"/>
</dbReference>
<dbReference type="InterPro" id="IPR027266">
    <property type="entry name" value="TrmE/GcvT-like"/>
</dbReference>
<evidence type="ECO:0000313" key="10">
    <source>
        <dbReference type="EMBL" id="MFC4398321.1"/>
    </source>
</evidence>
<evidence type="ECO:0000313" key="11">
    <source>
        <dbReference type="Proteomes" id="UP001595778"/>
    </source>
</evidence>
<protein>
    <recommendedName>
        <fullName evidence="2 7">Aminomethyltransferase</fullName>
        <ecNumber evidence="2 7">2.1.2.10</ecNumber>
    </recommendedName>
    <alternativeName>
        <fullName evidence="5 7">Glycine cleavage system T protein</fullName>
    </alternativeName>
</protein>
<evidence type="ECO:0000256" key="2">
    <source>
        <dbReference type="ARBA" id="ARBA00012616"/>
    </source>
</evidence>
<dbReference type="EMBL" id="JBHSDQ010000014">
    <property type="protein sequence ID" value="MFC4398321.1"/>
    <property type="molecule type" value="Genomic_DNA"/>
</dbReference>
<evidence type="ECO:0000256" key="4">
    <source>
        <dbReference type="ARBA" id="ARBA00022679"/>
    </source>
</evidence>
<comment type="catalytic activity">
    <reaction evidence="6 7">
        <text>N(6)-[(R)-S(8)-aminomethyldihydrolipoyl]-L-lysyl-[protein] + (6S)-5,6,7,8-tetrahydrofolate = N(6)-[(R)-dihydrolipoyl]-L-lysyl-[protein] + (6R)-5,10-methylene-5,6,7,8-tetrahydrofolate + NH4(+)</text>
        <dbReference type="Rhea" id="RHEA:16945"/>
        <dbReference type="Rhea" id="RHEA-COMP:10475"/>
        <dbReference type="Rhea" id="RHEA-COMP:10492"/>
        <dbReference type="ChEBI" id="CHEBI:15636"/>
        <dbReference type="ChEBI" id="CHEBI:28938"/>
        <dbReference type="ChEBI" id="CHEBI:57453"/>
        <dbReference type="ChEBI" id="CHEBI:83100"/>
        <dbReference type="ChEBI" id="CHEBI:83143"/>
        <dbReference type="EC" id="2.1.2.10"/>
    </reaction>
</comment>
<keyword evidence="3 7" id="KW-0032">Aminotransferase</keyword>